<protein>
    <submittedName>
        <fullName evidence="2">Uncharacterized protein</fullName>
    </submittedName>
</protein>
<sequence length="159" mass="17463">MDPRWCPVLLAALAGSLCSSPARADRRFGCLFEDELCAPYEFCVNDPPPPTDYFLRKAVIFPLGGGGGGGKPVAAVYEHSHVVARTAARARTGEKKKICLKWTFKDGVFGRCQELAGADLHTYQLSSSALQRLRILLQKLARKGTRACHCLSAFIPRRQ</sequence>
<organism evidence="2 3">
    <name type="scientific">Takifugu flavidus</name>
    <name type="common">sansaifugu</name>
    <dbReference type="NCBI Taxonomy" id="433684"/>
    <lineage>
        <taxon>Eukaryota</taxon>
        <taxon>Metazoa</taxon>
        <taxon>Chordata</taxon>
        <taxon>Craniata</taxon>
        <taxon>Vertebrata</taxon>
        <taxon>Euteleostomi</taxon>
        <taxon>Actinopterygii</taxon>
        <taxon>Neopterygii</taxon>
        <taxon>Teleostei</taxon>
        <taxon>Neoteleostei</taxon>
        <taxon>Acanthomorphata</taxon>
        <taxon>Eupercaria</taxon>
        <taxon>Tetraodontiformes</taxon>
        <taxon>Tetradontoidea</taxon>
        <taxon>Tetraodontidae</taxon>
        <taxon>Takifugu</taxon>
    </lineage>
</organism>
<dbReference type="GO" id="GO:0051046">
    <property type="term" value="P:regulation of secretion"/>
    <property type="evidence" value="ECO:0007669"/>
    <property type="project" value="TreeGrafter"/>
</dbReference>
<gene>
    <name evidence="2" type="ORF">D4764_17G0003560</name>
</gene>
<dbReference type="GO" id="GO:0035773">
    <property type="term" value="P:insulin secretion involved in cellular response to glucose stimulus"/>
    <property type="evidence" value="ECO:0007669"/>
    <property type="project" value="TreeGrafter"/>
</dbReference>
<feature type="chain" id="PRO_5023121476" evidence="1">
    <location>
        <begin position="25"/>
        <end position="159"/>
    </location>
</feature>
<dbReference type="GO" id="GO:0030141">
    <property type="term" value="C:secretory granule"/>
    <property type="evidence" value="ECO:0007669"/>
    <property type="project" value="InterPro"/>
</dbReference>
<comment type="caution">
    <text evidence="2">The sequence shown here is derived from an EMBL/GenBank/DDBJ whole genome shotgun (WGS) entry which is preliminary data.</text>
</comment>
<dbReference type="InterPro" id="IPR033522">
    <property type="entry name" value="IA-2/IA-2_beta"/>
</dbReference>
<reference evidence="2 3" key="1">
    <citation type="submission" date="2019-04" db="EMBL/GenBank/DDBJ databases">
        <title>Chromosome genome assembly for Takifugu flavidus.</title>
        <authorList>
            <person name="Xiao S."/>
        </authorList>
    </citation>
    <scope>NUCLEOTIDE SEQUENCE [LARGE SCALE GENOMIC DNA]</scope>
    <source>
        <strain evidence="2">HTHZ2018</strain>
        <tissue evidence="2">Muscle</tissue>
    </source>
</reference>
<evidence type="ECO:0000313" key="2">
    <source>
        <dbReference type="EMBL" id="TWW70873.1"/>
    </source>
</evidence>
<keyword evidence="1" id="KW-0732">Signal</keyword>
<dbReference type="PANTHER" id="PTHR46106">
    <property type="entry name" value="IA-2 PROTEIN TYROSINE PHOSPHATASE, ISOFORM C"/>
    <property type="match status" value="1"/>
</dbReference>
<dbReference type="PANTHER" id="PTHR46106:SF5">
    <property type="entry name" value="RECEPTOR-TYPE TYROSINE-PROTEIN PHOSPHATASE N2"/>
    <property type="match status" value="1"/>
</dbReference>
<dbReference type="Proteomes" id="UP000324091">
    <property type="component" value="Chromosome 17"/>
</dbReference>
<dbReference type="AlphaFoldDB" id="A0A5C6NUB5"/>
<evidence type="ECO:0000256" key="1">
    <source>
        <dbReference type="SAM" id="SignalP"/>
    </source>
</evidence>
<evidence type="ECO:0000313" key="3">
    <source>
        <dbReference type="Proteomes" id="UP000324091"/>
    </source>
</evidence>
<name>A0A5C6NUB5_9TELE</name>
<proteinExistence type="predicted"/>
<feature type="non-terminal residue" evidence="2">
    <location>
        <position position="159"/>
    </location>
</feature>
<keyword evidence="3" id="KW-1185">Reference proteome</keyword>
<feature type="signal peptide" evidence="1">
    <location>
        <begin position="1"/>
        <end position="24"/>
    </location>
</feature>
<dbReference type="EMBL" id="RHFK02000009">
    <property type="protein sequence ID" value="TWW70873.1"/>
    <property type="molecule type" value="Genomic_DNA"/>
</dbReference>
<dbReference type="GO" id="GO:0045202">
    <property type="term" value="C:synapse"/>
    <property type="evidence" value="ECO:0007669"/>
    <property type="project" value="TreeGrafter"/>
</dbReference>
<accession>A0A5C6NUB5</accession>